<gene>
    <name evidence="2" type="ORF">L596_021611</name>
</gene>
<accession>A0A4U5MJ86</accession>
<reference evidence="2 3" key="1">
    <citation type="journal article" date="2015" name="Genome Biol.">
        <title>Comparative genomics of Steinernema reveals deeply conserved gene regulatory networks.</title>
        <authorList>
            <person name="Dillman A.R."/>
            <person name="Macchietto M."/>
            <person name="Porter C.F."/>
            <person name="Rogers A."/>
            <person name="Williams B."/>
            <person name="Antoshechkin I."/>
            <person name="Lee M.M."/>
            <person name="Goodwin Z."/>
            <person name="Lu X."/>
            <person name="Lewis E.E."/>
            <person name="Goodrich-Blair H."/>
            <person name="Stock S.P."/>
            <person name="Adams B.J."/>
            <person name="Sternberg P.W."/>
            <person name="Mortazavi A."/>
        </authorList>
    </citation>
    <scope>NUCLEOTIDE SEQUENCE [LARGE SCALE GENOMIC DNA]</scope>
    <source>
        <strain evidence="2 3">ALL</strain>
    </source>
</reference>
<keyword evidence="3" id="KW-1185">Reference proteome</keyword>
<name>A0A4U5MJ86_STECR</name>
<evidence type="ECO:0000256" key="1">
    <source>
        <dbReference type="SAM" id="MobiDB-lite"/>
    </source>
</evidence>
<protein>
    <submittedName>
        <fullName evidence="2">Uncharacterized protein</fullName>
    </submittedName>
</protein>
<dbReference type="Pfam" id="PF25478">
    <property type="entry name" value="EGF_Mua-3"/>
    <property type="match status" value="1"/>
</dbReference>
<evidence type="ECO:0000313" key="2">
    <source>
        <dbReference type="EMBL" id="TKR69449.1"/>
    </source>
</evidence>
<feature type="region of interest" description="Disordered" evidence="1">
    <location>
        <begin position="31"/>
        <end position="57"/>
    </location>
</feature>
<evidence type="ECO:0000313" key="3">
    <source>
        <dbReference type="Proteomes" id="UP000298663"/>
    </source>
</evidence>
<reference evidence="2 3" key="2">
    <citation type="journal article" date="2019" name="G3 (Bethesda)">
        <title>Hybrid Assembly of the Genome of the Entomopathogenic Nematode Steinernema carpocapsae Identifies the X-Chromosome.</title>
        <authorList>
            <person name="Serra L."/>
            <person name="Macchietto M."/>
            <person name="Macias-Munoz A."/>
            <person name="McGill C.J."/>
            <person name="Rodriguez I.M."/>
            <person name="Rodriguez B."/>
            <person name="Murad R."/>
            <person name="Mortazavi A."/>
        </authorList>
    </citation>
    <scope>NUCLEOTIDE SEQUENCE [LARGE SCALE GENOMIC DNA]</scope>
    <source>
        <strain evidence="2 3">ALL</strain>
    </source>
</reference>
<comment type="caution">
    <text evidence="2">The sequence shown here is derived from an EMBL/GenBank/DDBJ whole genome shotgun (WGS) entry which is preliminary data.</text>
</comment>
<dbReference type="OrthoDB" id="6022609at2759"/>
<feature type="compositionally biased region" description="Low complexity" evidence="1">
    <location>
        <begin position="31"/>
        <end position="50"/>
    </location>
</feature>
<proteinExistence type="predicted"/>
<dbReference type="Proteomes" id="UP000298663">
    <property type="component" value="Unassembled WGS sequence"/>
</dbReference>
<organism evidence="2 3">
    <name type="scientific">Steinernema carpocapsae</name>
    <name type="common">Entomopathogenic nematode</name>
    <dbReference type="NCBI Taxonomy" id="34508"/>
    <lineage>
        <taxon>Eukaryota</taxon>
        <taxon>Metazoa</taxon>
        <taxon>Ecdysozoa</taxon>
        <taxon>Nematoda</taxon>
        <taxon>Chromadorea</taxon>
        <taxon>Rhabditida</taxon>
        <taxon>Tylenchina</taxon>
        <taxon>Panagrolaimomorpha</taxon>
        <taxon>Strongyloidoidea</taxon>
        <taxon>Steinernematidae</taxon>
        <taxon>Steinernema</taxon>
    </lineage>
</organism>
<dbReference type="EMBL" id="AZBU02000007">
    <property type="protein sequence ID" value="TKR69449.1"/>
    <property type="molecule type" value="Genomic_DNA"/>
</dbReference>
<dbReference type="AlphaFoldDB" id="A0A4U5MJ86"/>
<sequence length="174" mass="19144">MRGLGHLFLNFAEQEPVAPWQEMPLEQQLQELRAQSTSTRASASPASRTSPRLERSPETCASWNTVATLTSVRTNLEQEAQCKRNHGFVDIRKSSKRVNLDLDSDTLCMGIRDVDASALDITNCSRLAECTDKAIRYSCKSSAPTDTATETPGRVCGALLCDLCNSHIDCVHNT</sequence>
<dbReference type="STRING" id="34508.A0A4U5MJ86"/>